<evidence type="ECO:0000313" key="2">
    <source>
        <dbReference type="EMBL" id="KQL20482.1"/>
    </source>
</evidence>
<comment type="caution">
    <text evidence="2">The sequence shown here is derived from an EMBL/GenBank/DDBJ whole genome shotgun (WGS) entry which is preliminary data.</text>
</comment>
<dbReference type="EMBL" id="LJIX01000006">
    <property type="protein sequence ID" value="KQL20482.1"/>
    <property type="molecule type" value="Genomic_DNA"/>
</dbReference>
<dbReference type="PATRIC" id="fig|1637975.4.peg.3778"/>
<feature type="compositionally biased region" description="Basic and acidic residues" evidence="1">
    <location>
        <begin position="162"/>
        <end position="178"/>
    </location>
</feature>
<dbReference type="AlphaFoldDB" id="A0A0Q3VI96"/>
<dbReference type="STRING" id="1637975.AN957_19090"/>
<keyword evidence="3" id="KW-1185">Reference proteome</keyword>
<feature type="region of interest" description="Disordered" evidence="1">
    <location>
        <begin position="154"/>
        <end position="178"/>
    </location>
</feature>
<organism evidence="2 3">
    <name type="scientific">Cytobacillus solani</name>
    <dbReference type="NCBI Taxonomy" id="1637975"/>
    <lineage>
        <taxon>Bacteria</taxon>
        <taxon>Bacillati</taxon>
        <taxon>Bacillota</taxon>
        <taxon>Bacilli</taxon>
        <taxon>Bacillales</taxon>
        <taxon>Bacillaceae</taxon>
        <taxon>Cytobacillus</taxon>
    </lineage>
</organism>
<accession>A0A0Q3VI96</accession>
<protein>
    <submittedName>
        <fullName evidence="2">Uncharacterized protein</fullName>
    </submittedName>
</protein>
<name>A0A0Q3VI96_9BACI</name>
<proteinExistence type="predicted"/>
<dbReference type="RefSeq" id="WP_056685647.1">
    <property type="nucleotide sequence ID" value="NZ_LJIX01000006.1"/>
</dbReference>
<dbReference type="Proteomes" id="UP000050996">
    <property type="component" value="Unassembled WGS sequence"/>
</dbReference>
<evidence type="ECO:0000256" key="1">
    <source>
        <dbReference type="SAM" id="MobiDB-lite"/>
    </source>
</evidence>
<evidence type="ECO:0000313" key="3">
    <source>
        <dbReference type="Proteomes" id="UP000050996"/>
    </source>
</evidence>
<sequence length="288" mass="33388">MNAIIRVTNLIDQHGETFVDCEGCHICEEIKSLRKDISNNNVPKGFKHILAKGEDMTRSDIATLIEGGVPKNEIRKALKLHKDKFAQLLWNFGLERGYEKKSVMGVVDVEITAEEYYALKEKGLKDAEIALKKGVNEYTLRNWKYQNRIKANKKAKRPKLMAKQDSETKPTKEDQNAEYRQLIDELSTALNDEKKSGKEKDALIEKLEAKVSELESIHAACDDVESELTSLREERNNYRDQLLDTRHELTQLDYSHENIKKENEKMIKSMALYETENMAMRELLRLWI</sequence>
<reference evidence="2 3" key="1">
    <citation type="submission" date="2015-09" db="EMBL/GenBank/DDBJ databases">
        <title>Genome sequencing project for genomic taxonomy and phylogenomics of Bacillus-like bacteria.</title>
        <authorList>
            <person name="Liu B."/>
            <person name="Wang J."/>
            <person name="Zhu Y."/>
            <person name="Liu G."/>
            <person name="Chen Q."/>
            <person name="Chen Z."/>
            <person name="Lan J."/>
            <person name="Che J."/>
            <person name="Ge C."/>
            <person name="Shi H."/>
            <person name="Pan Z."/>
            <person name="Liu X."/>
        </authorList>
    </citation>
    <scope>NUCLEOTIDE SEQUENCE [LARGE SCALE GENOMIC DNA]</scope>
    <source>
        <strain evidence="2 3">FJAT-18043</strain>
    </source>
</reference>
<gene>
    <name evidence="2" type="ORF">AN957_19090</name>
</gene>